<dbReference type="AlphaFoldDB" id="A0A1H9HA42"/>
<evidence type="ECO:0000256" key="9">
    <source>
        <dbReference type="ARBA" id="ARBA00023204"/>
    </source>
</evidence>
<dbReference type="InterPro" id="IPR047127">
    <property type="entry name" value="MutT-like"/>
</dbReference>
<dbReference type="InterPro" id="IPR000086">
    <property type="entry name" value="NUDIX_hydrolase_dom"/>
</dbReference>
<dbReference type="GO" id="GO:0006260">
    <property type="term" value="P:DNA replication"/>
    <property type="evidence" value="ECO:0007669"/>
    <property type="project" value="UniProtKB-KW"/>
</dbReference>
<keyword evidence="8" id="KW-0460">Magnesium</keyword>
<evidence type="ECO:0000256" key="12">
    <source>
        <dbReference type="ARBA" id="ARBA00038905"/>
    </source>
</evidence>
<evidence type="ECO:0000256" key="11">
    <source>
        <dbReference type="ARBA" id="ARBA00036904"/>
    </source>
</evidence>
<dbReference type="GO" id="GO:0035539">
    <property type="term" value="F:8-oxo-7,8-dihydrodeoxyguanosine triphosphate pyrophosphatase activity"/>
    <property type="evidence" value="ECO:0007669"/>
    <property type="project" value="UniProtKB-EC"/>
</dbReference>
<name>A0A1H9HA42_9FLAO</name>
<keyword evidence="6" id="KW-0227">DNA damage</keyword>
<keyword evidence="3" id="KW-0515">Mutator protein</keyword>
<dbReference type="STRING" id="419940.SAMN05421824_2057"/>
<dbReference type="InterPro" id="IPR029119">
    <property type="entry name" value="MutY_C"/>
</dbReference>
<dbReference type="PANTHER" id="PTHR47707">
    <property type="entry name" value="8-OXO-DGTP DIPHOSPHATASE"/>
    <property type="match status" value="1"/>
</dbReference>
<dbReference type="GO" id="GO:0006281">
    <property type="term" value="P:DNA repair"/>
    <property type="evidence" value="ECO:0007669"/>
    <property type="project" value="UniProtKB-KW"/>
</dbReference>
<evidence type="ECO:0000256" key="14">
    <source>
        <dbReference type="ARBA" id="ARBA00041592"/>
    </source>
</evidence>
<dbReference type="GO" id="GO:0044716">
    <property type="term" value="F:8-oxo-GDP phosphatase activity"/>
    <property type="evidence" value="ECO:0007669"/>
    <property type="project" value="TreeGrafter"/>
</dbReference>
<dbReference type="PANTHER" id="PTHR47707:SF1">
    <property type="entry name" value="NUDIX HYDROLASE FAMILY PROTEIN"/>
    <property type="match status" value="1"/>
</dbReference>
<evidence type="ECO:0000256" key="6">
    <source>
        <dbReference type="ARBA" id="ARBA00022763"/>
    </source>
</evidence>
<accession>A0A1H9HA42</accession>
<evidence type="ECO:0000256" key="3">
    <source>
        <dbReference type="ARBA" id="ARBA00022457"/>
    </source>
</evidence>
<dbReference type="InterPro" id="IPR020084">
    <property type="entry name" value="NUDIX_hydrolase_CS"/>
</dbReference>
<evidence type="ECO:0000256" key="13">
    <source>
        <dbReference type="ARBA" id="ARBA00040794"/>
    </source>
</evidence>
<dbReference type="GO" id="GO:0044715">
    <property type="term" value="F:8-oxo-dGDP phosphatase activity"/>
    <property type="evidence" value="ECO:0007669"/>
    <property type="project" value="TreeGrafter"/>
</dbReference>
<evidence type="ECO:0000256" key="16">
    <source>
        <dbReference type="ARBA" id="ARBA00042798"/>
    </source>
</evidence>
<reference evidence="18 19" key="1">
    <citation type="submission" date="2016-10" db="EMBL/GenBank/DDBJ databases">
        <authorList>
            <person name="de Groot N.N."/>
        </authorList>
    </citation>
    <scope>NUCLEOTIDE SEQUENCE [LARGE SCALE GENOMIC DNA]</scope>
    <source>
        <strain evidence="18 19">DSM 21035</strain>
    </source>
</reference>
<comment type="similarity">
    <text evidence="2">Belongs to the Nudix hydrolase family.</text>
</comment>
<sequence>MKELKVVCGIIYDLDKIFIARRKKGKVLSNKWEFPGGKIEEHESESNALLRELKEELGMNVIIKKKLGYNIHEYNNFTINLVAYSCRFISATYELTDHDRFEWVLPNRLKEYDLTEADIAFVSLLF</sequence>
<evidence type="ECO:0000256" key="2">
    <source>
        <dbReference type="ARBA" id="ARBA00005582"/>
    </source>
</evidence>
<dbReference type="PROSITE" id="PS51462">
    <property type="entry name" value="NUDIX"/>
    <property type="match status" value="1"/>
</dbReference>
<gene>
    <name evidence="18" type="ORF">SAMN05421824_2057</name>
</gene>
<keyword evidence="7" id="KW-0378">Hydrolase</keyword>
<dbReference type="PRINTS" id="PR00502">
    <property type="entry name" value="NUDIXFAMILY"/>
</dbReference>
<evidence type="ECO:0000259" key="17">
    <source>
        <dbReference type="PROSITE" id="PS51462"/>
    </source>
</evidence>
<evidence type="ECO:0000256" key="8">
    <source>
        <dbReference type="ARBA" id="ARBA00022842"/>
    </source>
</evidence>
<dbReference type="Proteomes" id="UP000198999">
    <property type="component" value="Unassembled WGS sequence"/>
</dbReference>
<comment type="catalytic activity">
    <reaction evidence="10">
        <text>8-oxo-dGTP + H2O = 8-oxo-dGMP + diphosphate + H(+)</text>
        <dbReference type="Rhea" id="RHEA:31575"/>
        <dbReference type="ChEBI" id="CHEBI:15377"/>
        <dbReference type="ChEBI" id="CHEBI:15378"/>
        <dbReference type="ChEBI" id="CHEBI:33019"/>
        <dbReference type="ChEBI" id="CHEBI:63224"/>
        <dbReference type="ChEBI" id="CHEBI:77896"/>
        <dbReference type="EC" id="3.6.1.55"/>
    </reaction>
</comment>
<evidence type="ECO:0000256" key="7">
    <source>
        <dbReference type="ARBA" id="ARBA00022801"/>
    </source>
</evidence>
<keyword evidence="19" id="KW-1185">Reference proteome</keyword>
<keyword evidence="4" id="KW-0235">DNA replication</keyword>
<dbReference type="EC" id="3.6.1.55" evidence="12"/>
<evidence type="ECO:0000256" key="1">
    <source>
        <dbReference type="ARBA" id="ARBA00001946"/>
    </source>
</evidence>
<dbReference type="OrthoDB" id="9810648at2"/>
<dbReference type="PROSITE" id="PS00893">
    <property type="entry name" value="NUDIX_BOX"/>
    <property type="match status" value="1"/>
</dbReference>
<dbReference type="RefSeq" id="WP_092579118.1">
    <property type="nucleotide sequence ID" value="NZ_FOFN01000002.1"/>
</dbReference>
<dbReference type="GO" id="GO:0008413">
    <property type="term" value="F:8-oxo-7,8-dihydroguanosine triphosphate pyrophosphatase activity"/>
    <property type="evidence" value="ECO:0007669"/>
    <property type="project" value="TreeGrafter"/>
</dbReference>
<dbReference type="CDD" id="cd03425">
    <property type="entry name" value="NUDIX_MutT_NudA_like"/>
    <property type="match status" value="1"/>
</dbReference>
<dbReference type="Gene3D" id="3.90.79.10">
    <property type="entry name" value="Nucleoside Triphosphate Pyrophosphohydrolase"/>
    <property type="match status" value="1"/>
</dbReference>
<comment type="cofactor">
    <cofactor evidence="1">
        <name>Mg(2+)</name>
        <dbReference type="ChEBI" id="CHEBI:18420"/>
    </cofactor>
</comment>
<protein>
    <recommendedName>
        <fullName evidence="13">8-oxo-dGTP diphosphatase</fullName>
        <ecNumber evidence="12">3.6.1.55</ecNumber>
    </recommendedName>
    <alternativeName>
        <fullName evidence="16">7,8-dihydro-8-oxoguanine-triphosphatase</fullName>
    </alternativeName>
    <alternativeName>
        <fullName evidence="15">Mutator protein MutT</fullName>
    </alternativeName>
    <alternativeName>
        <fullName evidence="14">dGTP pyrophosphohydrolase</fullName>
    </alternativeName>
</protein>
<evidence type="ECO:0000256" key="5">
    <source>
        <dbReference type="ARBA" id="ARBA00022723"/>
    </source>
</evidence>
<dbReference type="InterPro" id="IPR020476">
    <property type="entry name" value="Nudix_hydrolase"/>
</dbReference>
<dbReference type="EMBL" id="FOFN01000002">
    <property type="protein sequence ID" value="SEQ59200.1"/>
    <property type="molecule type" value="Genomic_DNA"/>
</dbReference>
<evidence type="ECO:0000256" key="15">
    <source>
        <dbReference type="ARBA" id="ARBA00041979"/>
    </source>
</evidence>
<dbReference type="InterPro" id="IPR015797">
    <property type="entry name" value="NUDIX_hydrolase-like_dom_sf"/>
</dbReference>
<organism evidence="18 19">
    <name type="scientific">Hyunsoonleella jejuensis</name>
    <dbReference type="NCBI Taxonomy" id="419940"/>
    <lineage>
        <taxon>Bacteria</taxon>
        <taxon>Pseudomonadati</taxon>
        <taxon>Bacteroidota</taxon>
        <taxon>Flavobacteriia</taxon>
        <taxon>Flavobacteriales</taxon>
        <taxon>Flavobacteriaceae</taxon>
    </lineage>
</organism>
<evidence type="ECO:0000256" key="10">
    <source>
        <dbReference type="ARBA" id="ARBA00035861"/>
    </source>
</evidence>
<dbReference type="GO" id="GO:0046872">
    <property type="term" value="F:metal ion binding"/>
    <property type="evidence" value="ECO:0007669"/>
    <property type="project" value="UniProtKB-KW"/>
</dbReference>
<dbReference type="Pfam" id="PF14815">
    <property type="entry name" value="NUDIX_4"/>
    <property type="match status" value="1"/>
</dbReference>
<evidence type="ECO:0000256" key="4">
    <source>
        <dbReference type="ARBA" id="ARBA00022705"/>
    </source>
</evidence>
<feature type="domain" description="Nudix hydrolase" evidence="17">
    <location>
        <begin position="1"/>
        <end position="126"/>
    </location>
</feature>
<keyword evidence="5" id="KW-0479">Metal-binding</keyword>
<keyword evidence="9" id="KW-0234">DNA repair</keyword>
<evidence type="ECO:0000313" key="18">
    <source>
        <dbReference type="EMBL" id="SEQ59200.1"/>
    </source>
</evidence>
<proteinExistence type="inferred from homology"/>
<evidence type="ECO:0000313" key="19">
    <source>
        <dbReference type="Proteomes" id="UP000198999"/>
    </source>
</evidence>
<dbReference type="SUPFAM" id="SSF55811">
    <property type="entry name" value="Nudix"/>
    <property type="match status" value="1"/>
</dbReference>
<comment type="catalytic activity">
    <reaction evidence="11">
        <text>8-oxo-GTP + H2O = 8-oxo-GMP + diphosphate + H(+)</text>
        <dbReference type="Rhea" id="RHEA:67616"/>
        <dbReference type="ChEBI" id="CHEBI:15377"/>
        <dbReference type="ChEBI" id="CHEBI:15378"/>
        <dbReference type="ChEBI" id="CHEBI:33019"/>
        <dbReference type="ChEBI" id="CHEBI:143553"/>
        <dbReference type="ChEBI" id="CHEBI:145694"/>
    </reaction>
</comment>